<dbReference type="EnsemblPlants" id="MELO3C016636.2.1">
    <property type="protein sequence ID" value="MELO3C016636.2.1"/>
    <property type="gene ID" value="MELO3C016636.2"/>
</dbReference>
<reference evidence="2" key="1">
    <citation type="submission" date="2023-03" db="UniProtKB">
        <authorList>
            <consortium name="EnsemblPlants"/>
        </authorList>
    </citation>
    <scope>IDENTIFICATION</scope>
</reference>
<evidence type="ECO:0000313" key="2">
    <source>
        <dbReference type="EnsemblPlants" id="MELO3C016636.2.1"/>
    </source>
</evidence>
<proteinExistence type="predicted"/>
<dbReference type="Pfam" id="PF00364">
    <property type="entry name" value="Biotin_lipoyl"/>
    <property type="match status" value="1"/>
</dbReference>
<organism evidence="2">
    <name type="scientific">Cucumis melo</name>
    <name type="common">Muskmelon</name>
    <dbReference type="NCBI Taxonomy" id="3656"/>
    <lineage>
        <taxon>Eukaryota</taxon>
        <taxon>Viridiplantae</taxon>
        <taxon>Streptophyta</taxon>
        <taxon>Embryophyta</taxon>
        <taxon>Tracheophyta</taxon>
        <taxon>Spermatophyta</taxon>
        <taxon>Magnoliopsida</taxon>
        <taxon>eudicotyledons</taxon>
        <taxon>Gunneridae</taxon>
        <taxon>Pentapetalae</taxon>
        <taxon>rosids</taxon>
        <taxon>fabids</taxon>
        <taxon>Cucurbitales</taxon>
        <taxon>Cucurbitaceae</taxon>
        <taxon>Benincaseae</taxon>
        <taxon>Cucumis</taxon>
    </lineage>
</organism>
<dbReference type="Gene3D" id="2.40.50.100">
    <property type="match status" value="1"/>
</dbReference>
<sequence length="59" mass="6581">MFGIKGDLLDVVVPPLIESITDGTLVKSLKNPGDRVELDEAFAQIETDKMLIYIYIVEN</sequence>
<protein>
    <recommendedName>
        <fullName evidence="1">Lipoyl-binding domain-containing protein</fullName>
    </recommendedName>
</protein>
<accession>A0A9I9DDV5</accession>
<dbReference type="CDD" id="cd06849">
    <property type="entry name" value="lipoyl_domain"/>
    <property type="match status" value="1"/>
</dbReference>
<name>A0A9I9DDV5_CUCME</name>
<evidence type="ECO:0000259" key="1">
    <source>
        <dbReference type="Pfam" id="PF00364"/>
    </source>
</evidence>
<dbReference type="Gramene" id="MELO3C016636.2.1">
    <property type="protein sequence ID" value="MELO3C016636.2.1"/>
    <property type="gene ID" value="MELO3C016636.2"/>
</dbReference>
<dbReference type="InterPro" id="IPR000089">
    <property type="entry name" value="Biotin_lipoyl"/>
</dbReference>
<feature type="domain" description="Lipoyl-binding" evidence="1">
    <location>
        <begin position="11"/>
        <end position="52"/>
    </location>
</feature>
<dbReference type="SUPFAM" id="SSF51230">
    <property type="entry name" value="Single hybrid motif"/>
    <property type="match status" value="1"/>
</dbReference>
<dbReference type="AlphaFoldDB" id="A0A9I9DDV5"/>
<dbReference type="InterPro" id="IPR011053">
    <property type="entry name" value="Single_hybrid_motif"/>
</dbReference>